<name>A0ACC1RDB4_9HYPO</name>
<keyword evidence="2" id="KW-1185">Reference proteome</keyword>
<evidence type="ECO:0000313" key="1">
    <source>
        <dbReference type="EMBL" id="KAJ3507150.1"/>
    </source>
</evidence>
<accession>A0ACC1RDB4</accession>
<protein>
    <submittedName>
        <fullName evidence="1">Uncharacterized protein</fullName>
    </submittedName>
</protein>
<comment type="caution">
    <text evidence="1">The sequence shown here is derived from an EMBL/GenBank/DDBJ whole genome shotgun (WGS) entry which is preliminary data.</text>
</comment>
<proteinExistence type="predicted"/>
<gene>
    <name evidence="1" type="ORF">NM208_g15995</name>
</gene>
<reference evidence="1" key="1">
    <citation type="submission" date="2022-08" db="EMBL/GenBank/DDBJ databases">
        <title>Genome Sequence of Fusarium decemcellulare.</title>
        <authorList>
            <person name="Buettner E."/>
        </authorList>
    </citation>
    <scope>NUCLEOTIDE SEQUENCE</scope>
    <source>
        <strain evidence="1">Babe19</strain>
    </source>
</reference>
<dbReference type="EMBL" id="JANRMS010004645">
    <property type="protein sequence ID" value="KAJ3507150.1"/>
    <property type="molecule type" value="Genomic_DNA"/>
</dbReference>
<evidence type="ECO:0000313" key="2">
    <source>
        <dbReference type="Proteomes" id="UP001148629"/>
    </source>
</evidence>
<dbReference type="Proteomes" id="UP001148629">
    <property type="component" value="Unassembled WGS sequence"/>
</dbReference>
<sequence>MHLLSLPQELVAGIISKLPLPDVETLAQTFNRRVYDTCIPLITKRILARKHANRMVACFGDRRFESRLSRATEEQAKLLGFESKEEICIPDDPPSFDHLSLNGELSWLEPLDEAMDGIMEGYRRGPAAKEPGHLDRLIADAEKLDLELPAGFIKFMRDQELQYRLASAQAAYFTLGEGFRKCPAKIDNGNGGYFIRILADQQWCYLWHLYLYPGKEKGHVVVGSGGDVHGDLEDADLRASLLLL</sequence>
<organism evidence="1 2">
    <name type="scientific">Fusarium decemcellulare</name>
    <dbReference type="NCBI Taxonomy" id="57161"/>
    <lineage>
        <taxon>Eukaryota</taxon>
        <taxon>Fungi</taxon>
        <taxon>Dikarya</taxon>
        <taxon>Ascomycota</taxon>
        <taxon>Pezizomycotina</taxon>
        <taxon>Sordariomycetes</taxon>
        <taxon>Hypocreomycetidae</taxon>
        <taxon>Hypocreales</taxon>
        <taxon>Nectriaceae</taxon>
        <taxon>Fusarium</taxon>
        <taxon>Fusarium decemcellulare species complex</taxon>
    </lineage>
</organism>